<feature type="transmembrane region" description="Helical" evidence="1">
    <location>
        <begin position="189"/>
        <end position="209"/>
    </location>
</feature>
<dbReference type="Proteomes" id="UP000673394">
    <property type="component" value="Unassembled WGS sequence"/>
</dbReference>
<keyword evidence="2" id="KW-0732">Signal</keyword>
<accession>A0ABS5C939</accession>
<evidence type="ECO:0000313" key="3">
    <source>
        <dbReference type="EMBL" id="MBP3962521.1"/>
    </source>
</evidence>
<keyword evidence="1" id="KW-0472">Membrane</keyword>
<keyword evidence="4" id="KW-1185">Reference proteome</keyword>
<name>A0ABS5C939_9BACL</name>
<proteinExistence type="predicted"/>
<sequence length="218" mass="23842">MKIKRYMAGLLLGAALLAAWPIAASAHFEPVGYSDVAVEGDTVEYALYMDPYQLMEFVDLDLNSDGYVDEAEVKTQTEALKAFMGTGLQLSSGGASAEPVIGEIRLTEKGKLPMVRADLLFTFAEPVENLDIEYAFFQKEGFVHHLNMAHIQIAGETKDVVFTKAASSFIWNHGKAAARRWSAVPSQTMVKLGGLAGLSLLLALCAALWKRRRTLKKA</sequence>
<feature type="signal peptide" evidence="2">
    <location>
        <begin position="1"/>
        <end position="26"/>
    </location>
</feature>
<dbReference type="PROSITE" id="PS00018">
    <property type="entry name" value="EF_HAND_1"/>
    <property type="match status" value="1"/>
</dbReference>
<feature type="chain" id="PRO_5045089032" description="EF-hand domain-containing protein" evidence="2">
    <location>
        <begin position="27"/>
        <end position="218"/>
    </location>
</feature>
<keyword evidence="1" id="KW-0812">Transmembrane</keyword>
<reference evidence="3 4" key="1">
    <citation type="submission" date="2021-04" db="EMBL/GenBank/DDBJ databases">
        <title>Paenibacillus sp. DLE-14 whole genome sequence.</title>
        <authorList>
            <person name="Ham Y.J."/>
        </authorList>
    </citation>
    <scope>NUCLEOTIDE SEQUENCE [LARGE SCALE GENOMIC DNA]</scope>
    <source>
        <strain evidence="3 4">DLE-14</strain>
    </source>
</reference>
<evidence type="ECO:0000256" key="1">
    <source>
        <dbReference type="SAM" id="Phobius"/>
    </source>
</evidence>
<comment type="caution">
    <text evidence="3">The sequence shown here is derived from an EMBL/GenBank/DDBJ whole genome shotgun (WGS) entry which is preliminary data.</text>
</comment>
<keyword evidence="1" id="KW-1133">Transmembrane helix</keyword>
<evidence type="ECO:0000256" key="2">
    <source>
        <dbReference type="SAM" id="SignalP"/>
    </source>
</evidence>
<evidence type="ECO:0008006" key="5">
    <source>
        <dbReference type="Google" id="ProtNLM"/>
    </source>
</evidence>
<dbReference type="RefSeq" id="WP_210656786.1">
    <property type="nucleotide sequence ID" value="NZ_JAGKSP010000002.1"/>
</dbReference>
<organism evidence="3 4">
    <name type="scientific">Paenibacillus lignilyticus</name>
    <dbReference type="NCBI Taxonomy" id="1172615"/>
    <lineage>
        <taxon>Bacteria</taxon>
        <taxon>Bacillati</taxon>
        <taxon>Bacillota</taxon>
        <taxon>Bacilli</taxon>
        <taxon>Bacillales</taxon>
        <taxon>Paenibacillaceae</taxon>
        <taxon>Paenibacillus</taxon>
    </lineage>
</organism>
<evidence type="ECO:0000313" key="4">
    <source>
        <dbReference type="Proteomes" id="UP000673394"/>
    </source>
</evidence>
<dbReference type="InterPro" id="IPR018247">
    <property type="entry name" value="EF_Hand_1_Ca_BS"/>
</dbReference>
<dbReference type="EMBL" id="JAGKSP010000002">
    <property type="protein sequence ID" value="MBP3962521.1"/>
    <property type="molecule type" value="Genomic_DNA"/>
</dbReference>
<gene>
    <name evidence="3" type="ORF">I8J30_07355</name>
</gene>
<protein>
    <recommendedName>
        <fullName evidence="5">EF-hand domain-containing protein</fullName>
    </recommendedName>
</protein>